<name>F0EZY3_9NEIS</name>
<dbReference type="HOGENOM" id="CLU_1072737_0_0_4"/>
<comment type="caution">
    <text evidence="3">The sequence shown here is derived from an EMBL/GenBank/DDBJ whole genome shotgun (WGS) entry which is preliminary data.</text>
</comment>
<dbReference type="Proteomes" id="UP000004088">
    <property type="component" value="Unassembled WGS sequence"/>
</dbReference>
<feature type="signal peptide" evidence="2">
    <location>
        <begin position="1"/>
        <end position="20"/>
    </location>
</feature>
<dbReference type="RefSeq" id="WP_003783041.1">
    <property type="nucleotide sequence ID" value="NZ_GL870929.1"/>
</dbReference>
<keyword evidence="4" id="KW-1185">Reference proteome</keyword>
<keyword evidence="2" id="KW-0732">Signal</keyword>
<feature type="region of interest" description="Disordered" evidence="1">
    <location>
        <begin position="23"/>
        <end position="55"/>
    </location>
</feature>
<dbReference type="AlphaFoldDB" id="F0EZY3"/>
<proteinExistence type="predicted"/>
<evidence type="ECO:0000256" key="2">
    <source>
        <dbReference type="SAM" id="SignalP"/>
    </source>
</evidence>
<accession>F0EZY3</accession>
<sequence>MNFRLLPILLLLAACHQQQAAQPPAASQAQKQPAPAASAASATDDASAEAKPLSDTQIRKQAAEQVLQYAQLRHCGNADLAQTDKAGWDETDKINPADAAIILNTSKSDVEQNTIVAVLYRSDVIAADASWPDKPGDWSFVACSAGSGTSSYYLQLAGYNTSVGAGSGVSDTNLFDLIDKANTAAARRHAKDPKGNPYFINTRFIESVKKQGDNLEIVSLQHAGDDFNNFPSARWKYTVHLFDLKITSSEYLGEVHNDE</sequence>
<organism evidence="3 4">
    <name type="scientific">Kingella denitrificans ATCC 33394</name>
    <dbReference type="NCBI Taxonomy" id="888741"/>
    <lineage>
        <taxon>Bacteria</taxon>
        <taxon>Pseudomonadati</taxon>
        <taxon>Pseudomonadota</taxon>
        <taxon>Betaproteobacteria</taxon>
        <taxon>Neisseriales</taxon>
        <taxon>Neisseriaceae</taxon>
        <taxon>Kingella</taxon>
    </lineage>
</organism>
<reference evidence="3 4" key="1">
    <citation type="submission" date="2011-01" db="EMBL/GenBank/DDBJ databases">
        <authorList>
            <person name="Muzny D."/>
            <person name="Qin X."/>
            <person name="Deng J."/>
            <person name="Jiang H."/>
            <person name="Liu Y."/>
            <person name="Qu J."/>
            <person name="Song X.-Z."/>
            <person name="Zhang L."/>
            <person name="Thornton R."/>
            <person name="Coyle M."/>
            <person name="Francisco L."/>
            <person name="Jackson L."/>
            <person name="Javaid M."/>
            <person name="Korchina V."/>
            <person name="Kovar C."/>
            <person name="Mata R."/>
            <person name="Mathew T."/>
            <person name="Ngo R."/>
            <person name="Nguyen L."/>
            <person name="Nguyen N."/>
            <person name="Okwuonu G."/>
            <person name="Ongeri F."/>
            <person name="Pham C."/>
            <person name="Simmons D."/>
            <person name="Wilczek-Boney K."/>
            <person name="Hale W."/>
            <person name="Jakkamsetti A."/>
            <person name="Pham P."/>
            <person name="Ruth R."/>
            <person name="San Lucas F."/>
            <person name="Warren J."/>
            <person name="Zhang J."/>
            <person name="Zhao Z."/>
            <person name="Zhou C."/>
            <person name="Zhu D."/>
            <person name="Lee S."/>
            <person name="Bess C."/>
            <person name="Blankenburg K."/>
            <person name="Forbes L."/>
            <person name="Fu Q."/>
            <person name="Gubbala S."/>
            <person name="Hirani K."/>
            <person name="Jayaseelan J.C."/>
            <person name="Lara F."/>
            <person name="Munidasa M."/>
            <person name="Palculict T."/>
            <person name="Patil S."/>
            <person name="Pu L.-L."/>
            <person name="Saada N."/>
            <person name="Tang L."/>
            <person name="Weissenberger G."/>
            <person name="Zhu Y."/>
            <person name="Hemphill L."/>
            <person name="Shang Y."/>
            <person name="Youmans B."/>
            <person name="Ayvaz T."/>
            <person name="Ross M."/>
            <person name="Santibanez J."/>
            <person name="Aqrawi P."/>
            <person name="Gross S."/>
            <person name="Joshi V."/>
            <person name="Fowler G."/>
            <person name="Nazareth L."/>
            <person name="Reid J."/>
            <person name="Worley K."/>
            <person name="Petrosino J."/>
            <person name="Highlander S."/>
            <person name="Gibbs R."/>
        </authorList>
    </citation>
    <scope>NUCLEOTIDE SEQUENCE [LARGE SCALE GENOMIC DNA]</scope>
    <source>
        <strain evidence="3 4">ATCC 33394</strain>
    </source>
</reference>
<evidence type="ECO:0000313" key="4">
    <source>
        <dbReference type="Proteomes" id="UP000004088"/>
    </source>
</evidence>
<protein>
    <submittedName>
        <fullName evidence="3">Uncharacterized protein</fullName>
    </submittedName>
</protein>
<evidence type="ECO:0000256" key="1">
    <source>
        <dbReference type="SAM" id="MobiDB-lite"/>
    </source>
</evidence>
<dbReference type="STRING" id="888741.HMPREF9098_1417"/>
<feature type="compositionally biased region" description="Low complexity" evidence="1">
    <location>
        <begin position="23"/>
        <end position="45"/>
    </location>
</feature>
<dbReference type="PROSITE" id="PS51257">
    <property type="entry name" value="PROKAR_LIPOPROTEIN"/>
    <property type="match status" value="1"/>
</dbReference>
<feature type="chain" id="PRO_5003251512" evidence="2">
    <location>
        <begin position="21"/>
        <end position="259"/>
    </location>
</feature>
<evidence type="ECO:0000313" key="3">
    <source>
        <dbReference type="EMBL" id="EGC17162.1"/>
    </source>
</evidence>
<gene>
    <name evidence="3" type="ORF">HMPREF9098_1417</name>
</gene>
<dbReference type="EMBL" id="AEWV01000022">
    <property type="protein sequence ID" value="EGC17162.1"/>
    <property type="molecule type" value="Genomic_DNA"/>
</dbReference>